<evidence type="ECO:0000313" key="2">
    <source>
        <dbReference type="EMBL" id="EGD80911.1"/>
    </source>
</evidence>
<dbReference type="Proteomes" id="UP000007799">
    <property type="component" value="Unassembled WGS sequence"/>
</dbReference>
<name>F2U0I3_SALR5</name>
<dbReference type="InterPro" id="IPR036770">
    <property type="entry name" value="Ankyrin_rpt-contain_sf"/>
</dbReference>
<evidence type="ECO:0000256" key="1">
    <source>
        <dbReference type="SAM" id="MobiDB-lite"/>
    </source>
</evidence>
<dbReference type="EMBL" id="GL832958">
    <property type="protein sequence ID" value="EGD80911.1"/>
    <property type="molecule type" value="Genomic_DNA"/>
</dbReference>
<sequence length="93" mass="10446">MGHTDGCSLLLREGHAPDVYDTTDQLPVFYARGKGHMGAVGLLVRQWQWEWSMLMPPTHMPDESNGDDEEGNDHNIGDRDRVRGPGETQNPVF</sequence>
<proteinExistence type="predicted"/>
<dbReference type="RefSeq" id="XP_004997472.1">
    <property type="nucleotide sequence ID" value="XM_004997415.1"/>
</dbReference>
<dbReference type="KEGG" id="sre:PTSG_11748"/>
<feature type="region of interest" description="Disordered" evidence="1">
    <location>
        <begin position="55"/>
        <end position="93"/>
    </location>
</feature>
<dbReference type="AlphaFoldDB" id="F2U0I3"/>
<feature type="compositionally biased region" description="Basic and acidic residues" evidence="1">
    <location>
        <begin position="72"/>
        <end position="84"/>
    </location>
</feature>
<gene>
    <name evidence="2" type="ORF">PTSG_11748</name>
</gene>
<dbReference type="SUPFAM" id="SSF48403">
    <property type="entry name" value="Ankyrin repeat"/>
    <property type="match status" value="1"/>
</dbReference>
<dbReference type="GeneID" id="16078069"/>
<evidence type="ECO:0000313" key="3">
    <source>
        <dbReference type="Proteomes" id="UP000007799"/>
    </source>
</evidence>
<protein>
    <submittedName>
        <fullName evidence="2">Uncharacterized protein</fullName>
    </submittedName>
</protein>
<accession>F2U0I3</accession>
<reference evidence="2" key="1">
    <citation type="submission" date="2009-08" db="EMBL/GenBank/DDBJ databases">
        <title>Annotation of Salpingoeca rosetta.</title>
        <authorList>
            <consortium name="The Broad Institute Genome Sequencing Platform"/>
            <person name="Russ C."/>
            <person name="Cuomo C."/>
            <person name="Burger G."/>
            <person name="Gray M.W."/>
            <person name="Holland P.W.H."/>
            <person name="King N."/>
            <person name="Lang F.B.F."/>
            <person name="Roger A.J."/>
            <person name="Ruiz-Trillo I."/>
            <person name="Young S.K."/>
            <person name="Zeng Q."/>
            <person name="Gargeya S."/>
            <person name="Alvarado L."/>
            <person name="Berlin A."/>
            <person name="Chapman S.B."/>
            <person name="Chen Z."/>
            <person name="Freedman E."/>
            <person name="Gellesch M."/>
            <person name="Goldberg J."/>
            <person name="Griggs A."/>
            <person name="Gujja S."/>
            <person name="Heilman E."/>
            <person name="Heiman D."/>
            <person name="Howarth C."/>
            <person name="Mehta T."/>
            <person name="Neiman D."/>
            <person name="Pearson M."/>
            <person name="Roberts A."/>
            <person name="Saif S."/>
            <person name="Shea T."/>
            <person name="Shenoy N."/>
            <person name="Sisk P."/>
            <person name="Stolte C."/>
            <person name="Sykes S."/>
            <person name="White J."/>
            <person name="Yandava C."/>
            <person name="Haas B."/>
            <person name="Nusbaum C."/>
            <person name="Birren B."/>
        </authorList>
    </citation>
    <scope>NUCLEOTIDE SEQUENCE [LARGE SCALE GENOMIC DNA]</scope>
    <source>
        <strain evidence="2">ATCC 50818</strain>
    </source>
</reference>
<keyword evidence="3" id="KW-1185">Reference proteome</keyword>
<organism evidence="3">
    <name type="scientific">Salpingoeca rosetta (strain ATCC 50818 / BSB-021)</name>
    <dbReference type="NCBI Taxonomy" id="946362"/>
    <lineage>
        <taxon>Eukaryota</taxon>
        <taxon>Choanoflagellata</taxon>
        <taxon>Craspedida</taxon>
        <taxon>Salpingoecidae</taxon>
        <taxon>Salpingoeca</taxon>
    </lineage>
</organism>
<dbReference type="InParanoid" id="F2U0I3"/>